<feature type="compositionally biased region" description="Basic and acidic residues" evidence="2">
    <location>
        <begin position="490"/>
        <end position="504"/>
    </location>
</feature>
<feature type="compositionally biased region" description="Basic and acidic residues" evidence="2">
    <location>
        <begin position="1026"/>
        <end position="1054"/>
    </location>
</feature>
<feature type="region of interest" description="Disordered" evidence="2">
    <location>
        <begin position="2162"/>
        <end position="2378"/>
    </location>
</feature>
<feature type="compositionally biased region" description="Basic and acidic residues" evidence="2">
    <location>
        <begin position="2049"/>
        <end position="2068"/>
    </location>
</feature>
<feature type="region of interest" description="Disordered" evidence="2">
    <location>
        <begin position="536"/>
        <end position="617"/>
    </location>
</feature>
<dbReference type="GeneID" id="19167411"/>
<feature type="compositionally biased region" description="Polar residues" evidence="2">
    <location>
        <begin position="4647"/>
        <end position="4671"/>
    </location>
</feature>
<feature type="region of interest" description="Disordered" evidence="2">
    <location>
        <begin position="465"/>
        <end position="510"/>
    </location>
</feature>
<feature type="compositionally biased region" description="Basic residues" evidence="2">
    <location>
        <begin position="4256"/>
        <end position="4266"/>
    </location>
</feature>
<sequence length="5422" mass="586724">MGKSSSGRQRTGSETASRSERRRTSLRDSTDGRAVTDSSRRTSGRRDDFDRGQETVPPFSDAGRSVPSSISRSAEGSFVTALTAEPSEITEAYRDETRRNKRGREYEETGNVSHRTDRTSTSETARRALSGEESRNVSRRNSDRSRRDSRKSSRAIQEDLTGDRVTDIASLPENQFPGAFPATYSKPYRPPGLAAEYYGDQGDSVASQPGVRPNPPSIVTSAEQSHLMEPAIEPRPPPEPSSLGQIGAAASYFDAGDSHWHTEAYSTPPKASKPNRYDDHGASPRTSPRPNGSGPRPQIHGLGDASPYNVPVTPIVAGAAAEYYSGSSAGAMTSSVYQTPSRPPMVSTFGSAPSSAPAGFGGSSQGHSNTALYGAGALAGAATGAYMAAHAHDEHWHGQPHPPGASSSQPAFHASSMQHAHRHRHRGPLGKLVDWIQDPDAVAQYEQYTEAIGVCKYCFDPRSSPADAPRRHHYRRRRPSSGSRYGSTTRVDKTARYSSDEERRRRSGAKKVVVGGLAAYGAAKVGDVLLKTNHDFDDTHSVKSGQPIDQSRAGRQDRDVGSGRRARYYSSSEDLRTQRHESHRTRAKPHYRVDKRNSHRRDSTSSTSSFSSSHGRSYGAAMRAGLGAAGLAAGAVALDNKLRDQRKGRSRSPSPRKKYFSKRVSPMHSYVDLSTTTTGRGSLVGFFTSPSANKRRGKKPKGFFNFANSSSSSSDADLAFGEGTVRRKDSRRRREESPTKRDRRSSTKDMIKLVAEGNALAEESDRRKGKGRESFNANEIAGRGGARSSHDRFSNDGPSVGHEDGWYDINDDDDDRSSSSVDMSLAYGEEASEWSNRDSLGLGHGGPKPTHGRGSNGLTRHEQGRTQYYPTSEYGEGRKASTSAAAGTSTTNSGRSVIHDSLPPMQPFEHRPISGAIIPNTVEDYTGQAHARDNSFPQSTRIATHSVPLRQPQPFAPVAPFVYDETFGSRSQDYYPATPPFDVSESKRKSARDAGASNRSRRDSSPAKLSSQDSRRSMGSTVIDEQSNHDRSQTRDKPRNKKDRRDEEGRRKTADLALTAAIGSKAAGLDTHETTSSPKSSPEASRGSVDSTDEQMARIERELERLYQERRMMKDQEGKQRNQKPTKGVDFAEPLLMGKTEVRGSSQGTTKLRRKPSLKKTKDPGAEAEAEAEAAAGSKRESQQESIAAHRVKSTPSPVYEDYGAFFVPKELQEHLKEHNDKAEHRDDIEANVVEIAPGAARPKRQHPFDPFHYRPFGLELDDDPMMHPWPVPLLELVEPTPPGSQTHSVLGDTSPVITARSAEEHVDIGEPLEREHTAEIKPTPVDGDTYFDKVQTPRDDPADDTPLFGSQVGDDSAIQDSDAVDRGEPGISRVWTLGEKEAEELERRLPVVDDAPQISRAWTIDDKEAEQIVHEMSGGLGDEAAAKNGPQIIEVEPRTPQLPSPPLMFAEPESIGQEQPDKAHQSRVVYQSPFTESVSDLGARAIDHEHAHTSVASNPQETNDDRGSRGREEDEPATGGRPGQEHAITSNGVQPAVPSGHNSVASETAPAFVPPSEGRDRDLDDIVDPNGKPIADSTILESTKPEPSSTRDGSRDEQAWLDSEVDFRSDREDGVRSTSSKRSKTSRRASGSDAGSGTKSSRRAKGQFTAEEERPKTPRRSQTEGGSHSLSNKDKDKKSSGFLSNLFSSSKSDVSTSSRKSSRSSRSEELAEPGLDGQKERRKKRRSRDKDPDDLASTIPPSARLTRRLSDPSNGITHEPVTSRDQSVDDGFVSAEQSPERHGESFLENRPEMPLPTVTGSQTGPNGVSGQAPAPLTELPFQPLAGLDVSVDGQTNALGHDNAPKLTPEEEAQKAEDGTEAFQQPSSVPPPSASSRRLSAIRTSDEPSSPTLTSSPTAVPLHFRRPPLSPTNARFSMSSPIASPSSPLTTPRTRQGRPKSTEFRSSTEFRPLYLVERQNYAKRVPSPETTENYPSLPSSKTSSAHPSMEDLRAEAQAQEQPEYFTLSRINADMFRGRRHSYSHWHDGEKRRESPDYLDSRSATPVPGEHQRAREREKKAKPRYEFHSPSELLQDPAALPEVPAVDEDAGLASPLPSIVSTEAEQDYMSARSRSLSSTRARSVSRGRKTASSSRSTSASWKDALSTTIAAATGVVAGLTAHTLGKTSTEDDDVKSREIPAEGPSAHSGLESFETVKDIQEVAGPEDAGQTQQLQPEAELFHGTADLSTGPESRAPAELAEAIEVHSPDSRLEPPAETTGASPSLAPSAQGSNVPPIGGDIPETDSKLTSAPASKSAEDDLSGLAKDGSASATEANLDKQNLPSQDGLVEQSLEDHVTSFVVKPKKSKKEKRKKRNALAFDEELTGEPQGILPPESVNTEVGKNQEPAAAVLPPTVASTAGESPFEDVHSIQGESTGGKEPIPTLHKVGDASTSPETISSSQPPLAPVPSESVPSVHTLTEPTPSSYFEEGGHQTEDQERPHAIKLDELTNAAIQPLQQTGPEVPDELDSGKSVPQGDDLSVTSNSKTSQADLDPLEQAFEAAVQARGLSDGASLDAAYQAFQPDATDQLDVGGSPLTTIEEESEAPTTASEKDAVRVAHEAVPERKLSKKERRKEKRLSKNVNTEDELPEQEPIDREQEITPVDDFQAPESEGITKRPLADVDASKDGFVGSLDSPNPFGNDFEIHHGEGDDPSIVGHSSAGDPISVEAESTETPQSDPKPEAGDEEWPTTFASSKKTKKGKKNKKRQALNWDVSEPAATEDTVPSAKEGNVSQSTVSAGSENQSESLPDTRAADQPVSLTPKDVGTTTGEHADASQPLPTLSEEPWEMSYKKPKKSKKKSLTWADQSCSGQSVQDAHPATTSRGSELIANDDSSPSQGPLFADKIAEEPLSDELRVASADDQQQISTAESVDASQHRAAPPDTPEGVETPAIADALADDAALKGGQDTLGLSEAVDGQEETAHGEVLHPGDLNLPEDATTPVAEQGQNEATIGESGRQMEFAQDLNPAEQTRQMMTDTAGVIEDEASQGADKTSTPHPDDLADVLVPNQEIPPAEQGVTSDLAATPDSHVNVEPPAEQHASEEDFLFPVTTKKSKKDKKKKKKMSAFDDLEAPSAEAPSAEALSAPTGKTSEVDVREPAPAPASDKLKTSETRKSGDVYGPDEDAGRADGQEKVIDDAEDFTSNAKSKRSKKDKKKKRRDRLDDFEDSFGSTPGPKEELPTTETVSGDVASSPAATPVRSQSAHSENTIPHATDALEGLSTSATKVAFGDSEDLGNRAVDEPPAVDNLVAEPVLAEAPSYESPAAQPSPLEGSSVQPLETQPSTVKPPPFQSPAVDTFIPETVIDEVAVREEAGSAPPESVDQALDEGWGVPVKKRKKDKKKRQSKLDDEIGDPQAPDPGTVEARIDSEPVSITNSAVETPKREDSILAVDGEPQNVGEEEWNLAPKKSKKDKKKKRRSELQTIIGESEVQPDPAGQPTFESTGATKDEEGLIQPPGSDVFAGSQGRETERGLPIEDSGTAASGEEFGQPQSPGTAANEPDNTRTMGTMVSGESKDENIEHEALLDEVGTLTNEGDSRPEADLQEIETQQAIELGGDAEGSATEISDKHIGSQGEVQSEIPADEPIHSARGVPGQDEVMNPLAESPQREIPPQDEALDRIEDPATLPPPHTSAPSEPDLTTFPGESSVNEGPALPDGDLTRLEDEDGQEWSFTAKKSKKAKKKKRQATFDDSVLELPTSVAQIEDQGVEAQTNLEHVQDADLLANPAEKDNLTPAVQGGPVEPFVEEEWAVSKKSKKEKKKKKRQSTIDEAVAEPKVKLGAREGQPDLGPTVQVQGEDIPESDSARGMAEAIPSEAPTKTSTLEVVQSEEQDEVGPHHDSVENDASSAKQKIFAAENPISVSVNTDGEVLDAGSNGEREAGSKCLEGTPPTLAADQAVEESTQAEPLSVLAATIHNDQLASALHPLEEDRDFPTSNEEGKIEEYGVIPDAASSALRPTASGDPQIQILDGKSQPLDTSYDAKEDQSELNTPTNAPDAAEDGNAPSKRSRKEKKKKRPTIDQPLLEHQLPELQHSTTSTEESAREAEDTINRQETPLQDVESQPLGGTDLAAISPLVTSETGIEEDKFRIPTASSGSAIATEEPTQAAPSRKTFDGEGGGDFPPTSARDQDTVVPMVQDSPPLTTHQDSPSKDLNTDKMQAELSAVDNTIEPSEAAVWAAGVLEPEATIPEETDIQANQPVPAEPCPEDEWSIPTKKSKKKSKKNRSLAALESEDHNAPEEEASVQTEDQSRTAEITEDIPPTEQKAIVPPADDVEGDFTPISKKMSKKDKKKKKKKLSAFSSAAAFEETELPRDSEEAIPQTQPAQDETQPPSPPKEPRDDVATSHRPTEVPGTGATLAEDRSVNVTEQTTEDIPAEAMITDRRDIGPHEDIAAEEAQLPKRKASKHDKKTKKARRQFEFNGSEAPPPPPVLSEPDETKEDVLEKSMPDESLPMSIRPAEENDDLSDVSASTRERRRRRRSPPVWAGEEPEDLPNRRTFTPPHDQDIMDTALGVAAGLGFGAGDNEISKEVSKPRLSPARQQTEGWSFAHLAPAGGTSHLDANRDSGVQFESPVMPMDHFTRPRDSGFVPSPADQHPADTGLRDVGNTTVRPLRPQSPTSSTEDVSNKPFTSRPRDDNTWETPRRRPSPVETTSKERTSVLFNSSPALPTPPTIKPGSRSPEAPSSPLRRSPSIHGHRHSREDLGQKARAAHALEGNDELASNLIARAATAEVNRSTFEPADDEMDRVFSPTRTALNTIREDPVEATLPSSLGAPLLAAAGVGGLAAAAAAAALSSSSRDSTAAKSLGRSKSRTSSLRNLRSASISPYDPASAASSSSKAVVDERGSGNIVPRERDMADIYDGYGSYPGSPKSPTRPPSVRRRQSMQQIKDLETRLEQLASENRALAEAKIMAEQHLEQAHFERNRSENLVEASRSATAQLQERDAEIARLKEEVASLIATHEALKQENEQSLFSLQQERDQAQSRWQETANELDTLRSRHTELSSGMESIVRHEIDTALADKNAEILQLRQELEDARDKIRELQSQILQKGADDVVVFRDEDYFDAACQNLCQQVQGWVMRFSKYNDLKRCRSTNEVRDERVVDRFDNAVLDGSDVDIFLADRVKRRDVFMSVVMTMIWEYVFTRYLFGMDREQRQKLKALEKNLAEVGPVNAVHQWRALTLTLLSKRESFQAQRESDTEAVALEIFNTLSRFLPPPQNLGEQLLSSLRNVMQTAVGLSIEMRTQRAEYIMLPPLQPEYDTNGDLARKVYFNASLMNERSGETTSNEELERNQAVVRLVLFPLVVKKGDDRGEGDDEIVVCPAQVLVARPDKGKPGKGSARVASGGSQADRMSVDARSLRAVSTHSLGAMSGIDGNDNMI</sequence>
<feature type="compositionally biased region" description="Polar residues" evidence="2">
    <location>
        <begin position="2309"/>
        <end position="2323"/>
    </location>
</feature>
<dbReference type="PANTHER" id="PTHR40641">
    <property type="entry name" value="INVOLUCRIN REPEAT PROTEIN (AFU_ORTHOLOGUE AFUA_2G08060)"/>
    <property type="match status" value="1"/>
</dbReference>
<feature type="compositionally biased region" description="Basic residues" evidence="2">
    <location>
        <begin position="4441"/>
        <end position="4456"/>
    </location>
</feature>
<feature type="compositionally biased region" description="Basic residues" evidence="2">
    <location>
        <begin position="2832"/>
        <end position="2841"/>
    </location>
</feature>
<feature type="compositionally biased region" description="Basic and acidic residues" evidence="2">
    <location>
        <begin position="2024"/>
        <end position="2039"/>
    </location>
</feature>
<feature type="compositionally biased region" description="Basic residues" evidence="2">
    <location>
        <begin position="2736"/>
        <end position="2748"/>
    </location>
</feature>
<feature type="compositionally biased region" description="Polar residues" evidence="2">
    <location>
        <begin position="2430"/>
        <end position="2442"/>
    </location>
</feature>
<feature type="compositionally biased region" description="Low complexity" evidence="2">
    <location>
        <begin position="2129"/>
        <end position="2139"/>
    </location>
</feature>
<feature type="compositionally biased region" description="Basic residues" evidence="2">
    <location>
        <begin position="581"/>
        <end position="590"/>
    </location>
</feature>
<evidence type="ECO:0008006" key="5">
    <source>
        <dbReference type="Google" id="ProtNLM"/>
    </source>
</evidence>
<feature type="compositionally biased region" description="Polar residues" evidence="2">
    <location>
        <begin position="2491"/>
        <end position="2500"/>
    </location>
</feature>
<feature type="compositionally biased region" description="Basic and acidic residues" evidence="2">
    <location>
        <begin position="2653"/>
        <end position="2666"/>
    </location>
</feature>
<keyword evidence="1" id="KW-0175">Coiled coil</keyword>
<feature type="compositionally biased region" description="Basic and acidic residues" evidence="2">
    <location>
        <begin position="1095"/>
        <end position="1120"/>
    </location>
</feature>
<comment type="caution">
    <text evidence="3">The sequence shown here is derived from an EMBL/GenBank/DDBJ whole genome shotgun (WGS) entry which is preliminary data.</text>
</comment>
<feature type="compositionally biased region" description="Basic and acidic residues" evidence="2">
    <location>
        <begin position="2469"/>
        <end position="2487"/>
    </location>
</feature>
<feature type="region of interest" description="Disordered" evidence="2">
    <location>
        <begin position="1421"/>
        <end position="2005"/>
    </location>
</feature>
<feature type="compositionally biased region" description="Basic residues" evidence="2">
    <location>
        <begin position="4047"/>
        <end position="4057"/>
    </location>
</feature>
<feature type="region of interest" description="Disordered" evidence="2">
    <location>
        <begin position="2021"/>
        <end position="2142"/>
    </location>
</feature>
<evidence type="ECO:0000256" key="2">
    <source>
        <dbReference type="SAM" id="MobiDB-lite"/>
    </source>
</evidence>
<reference evidence="3 4" key="1">
    <citation type="submission" date="2013-03" db="EMBL/GenBank/DDBJ databases">
        <title>The Genome Sequence of Capronia epimyces CBS 606.96.</title>
        <authorList>
            <consortium name="The Broad Institute Genomics Platform"/>
            <person name="Cuomo C."/>
            <person name="de Hoog S."/>
            <person name="Gorbushina A."/>
            <person name="Walker B."/>
            <person name="Young S.K."/>
            <person name="Zeng Q."/>
            <person name="Gargeya S."/>
            <person name="Fitzgerald M."/>
            <person name="Haas B."/>
            <person name="Abouelleil A."/>
            <person name="Allen A.W."/>
            <person name="Alvarado L."/>
            <person name="Arachchi H.M."/>
            <person name="Berlin A.M."/>
            <person name="Chapman S.B."/>
            <person name="Gainer-Dewar J."/>
            <person name="Goldberg J."/>
            <person name="Griggs A."/>
            <person name="Gujja S."/>
            <person name="Hansen M."/>
            <person name="Howarth C."/>
            <person name="Imamovic A."/>
            <person name="Ireland A."/>
            <person name="Larimer J."/>
            <person name="McCowan C."/>
            <person name="Murphy C."/>
            <person name="Pearson M."/>
            <person name="Poon T.W."/>
            <person name="Priest M."/>
            <person name="Roberts A."/>
            <person name="Saif S."/>
            <person name="Shea T."/>
            <person name="Sisk P."/>
            <person name="Sykes S."/>
            <person name="Wortman J."/>
            <person name="Nusbaum C."/>
            <person name="Birren B."/>
        </authorList>
    </citation>
    <scope>NUCLEOTIDE SEQUENCE [LARGE SCALE GENOMIC DNA]</scope>
    <source>
        <strain evidence="3 4">CBS 606.96</strain>
    </source>
</reference>
<feature type="compositionally biased region" description="Low complexity" evidence="2">
    <location>
        <begin position="2109"/>
        <end position="2121"/>
    </location>
</feature>
<feature type="compositionally biased region" description="Basic and acidic residues" evidence="2">
    <location>
        <begin position="4882"/>
        <end position="4899"/>
    </location>
</feature>
<dbReference type="InterPro" id="IPR053268">
    <property type="entry name" value="Woronin_anchor"/>
</dbReference>
<feature type="compositionally biased region" description="Polar residues" evidence="2">
    <location>
        <begin position="1074"/>
        <end position="1083"/>
    </location>
</feature>
<feature type="compositionally biased region" description="Basic residues" evidence="2">
    <location>
        <begin position="2607"/>
        <end position="2619"/>
    </location>
</feature>
<feature type="compositionally biased region" description="Basic residues" evidence="2">
    <location>
        <begin position="648"/>
        <end position="661"/>
    </location>
</feature>
<feature type="compositionally biased region" description="Low complexity" evidence="2">
    <location>
        <begin position="1681"/>
        <end position="1700"/>
    </location>
</feature>
<feature type="compositionally biased region" description="Low complexity" evidence="2">
    <location>
        <begin position="3113"/>
        <end position="3127"/>
    </location>
</feature>
<feature type="compositionally biased region" description="Polar residues" evidence="2">
    <location>
        <begin position="1968"/>
        <end position="1986"/>
    </location>
</feature>
<feature type="compositionally biased region" description="Polar residues" evidence="2">
    <location>
        <begin position="2451"/>
        <end position="2465"/>
    </location>
</feature>
<feature type="region of interest" description="Disordered" evidence="2">
    <location>
        <begin position="394"/>
        <end position="426"/>
    </location>
</feature>
<feature type="compositionally biased region" description="Basic and acidic residues" evidence="2">
    <location>
        <begin position="17"/>
        <end position="31"/>
    </location>
</feature>
<feature type="region of interest" description="Disordered" evidence="2">
    <location>
        <begin position="642"/>
        <end position="663"/>
    </location>
</feature>
<feature type="region of interest" description="Disordered" evidence="2">
    <location>
        <begin position="2562"/>
        <end position="2931"/>
    </location>
</feature>
<feature type="compositionally biased region" description="Polar residues" evidence="2">
    <location>
        <begin position="3239"/>
        <end position="3251"/>
    </location>
</feature>
<feature type="compositionally biased region" description="Polar residues" evidence="2">
    <location>
        <begin position="405"/>
        <end position="418"/>
    </location>
</feature>
<feature type="compositionally biased region" description="Polar residues" evidence="2">
    <location>
        <begin position="4132"/>
        <end position="4148"/>
    </location>
</feature>
<feature type="compositionally biased region" description="Basic and acidic residues" evidence="2">
    <location>
        <begin position="3165"/>
        <end position="3177"/>
    </location>
</feature>
<proteinExistence type="predicted"/>
<feature type="region of interest" description="Disordered" evidence="2">
    <location>
        <begin position="4834"/>
        <end position="4924"/>
    </location>
</feature>
<evidence type="ECO:0000256" key="1">
    <source>
        <dbReference type="SAM" id="Coils"/>
    </source>
</evidence>
<feature type="compositionally biased region" description="Basic and acidic residues" evidence="2">
    <location>
        <begin position="4189"/>
        <end position="4200"/>
    </location>
</feature>
<feature type="compositionally biased region" description="Low complexity" evidence="2">
    <location>
        <begin position="880"/>
        <end position="894"/>
    </location>
</feature>
<feature type="region of interest" description="Disordered" evidence="2">
    <location>
        <begin position="2397"/>
        <end position="2533"/>
    </location>
</feature>
<feature type="compositionally biased region" description="Low complexity" evidence="2">
    <location>
        <begin position="4062"/>
        <end position="4080"/>
    </location>
</feature>
<feature type="region of interest" description="Disordered" evidence="2">
    <location>
        <begin position="969"/>
        <end position="1195"/>
    </location>
</feature>
<feature type="compositionally biased region" description="Basic residues" evidence="2">
    <location>
        <begin position="3448"/>
        <end position="3459"/>
    </location>
</feature>
<feature type="compositionally biased region" description="Basic and acidic residues" evidence="2">
    <location>
        <begin position="591"/>
        <end position="603"/>
    </location>
</feature>
<feature type="compositionally biased region" description="Low complexity" evidence="2">
    <location>
        <begin position="480"/>
        <end position="489"/>
    </location>
</feature>
<accession>W9Y0N6</accession>
<feature type="compositionally biased region" description="Basic residues" evidence="2">
    <location>
        <begin position="2342"/>
        <end position="2355"/>
    </location>
</feature>
<feature type="compositionally biased region" description="Basic and acidic residues" evidence="2">
    <location>
        <begin position="4081"/>
        <end position="4091"/>
    </location>
</feature>
<feature type="region of interest" description="Disordered" evidence="2">
    <location>
        <begin position="928"/>
        <end position="955"/>
    </location>
</feature>
<feature type="coiled-coil region" evidence="1">
    <location>
        <begin position="5061"/>
        <end position="5095"/>
    </location>
</feature>
<feature type="compositionally biased region" description="Basic and acidic residues" evidence="2">
    <location>
        <begin position="552"/>
        <end position="562"/>
    </location>
</feature>
<feature type="compositionally biased region" description="Low complexity" evidence="2">
    <location>
        <begin position="604"/>
        <end position="617"/>
    </location>
</feature>
<feature type="compositionally biased region" description="Basic and acidic residues" evidence="2">
    <location>
        <begin position="1848"/>
        <end position="1858"/>
    </location>
</feature>
<feature type="compositionally biased region" description="Polar residues" evidence="2">
    <location>
        <begin position="1007"/>
        <end position="1025"/>
    </location>
</feature>
<feature type="compositionally biased region" description="Low complexity" evidence="2">
    <location>
        <begin position="1629"/>
        <end position="1638"/>
    </location>
</feature>
<feature type="compositionally biased region" description="Basic and acidic residues" evidence="2">
    <location>
        <begin position="4377"/>
        <end position="4390"/>
    </location>
</feature>
<feature type="compositionally biased region" description="Polar residues" evidence="2">
    <location>
        <begin position="1799"/>
        <end position="1810"/>
    </location>
</feature>
<feature type="compositionally biased region" description="Polar residues" evidence="2">
    <location>
        <begin position="2258"/>
        <end position="2272"/>
    </location>
</feature>
<feature type="compositionally biased region" description="Low complexity" evidence="2">
    <location>
        <begin position="1874"/>
        <end position="1901"/>
    </location>
</feature>
<feature type="compositionally biased region" description="Low complexity" evidence="2">
    <location>
        <begin position="1917"/>
        <end position="1928"/>
    </location>
</feature>
<feature type="compositionally biased region" description="Basic residues" evidence="2">
    <location>
        <begin position="3374"/>
        <end position="3385"/>
    </location>
</feature>
<dbReference type="Proteomes" id="UP000019478">
    <property type="component" value="Unassembled WGS sequence"/>
</dbReference>
<dbReference type="EMBL" id="AMGY01000003">
    <property type="protein sequence ID" value="EXJ86332.1"/>
    <property type="molecule type" value="Genomic_DNA"/>
</dbReference>
<feature type="region of interest" description="Disordered" evidence="2">
    <location>
        <begin position="3766"/>
        <end position="3930"/>
    </location>
</feature>
<protein>
    <recommendedName>
        <fullName evidence="5">Involucrin repeat protein</fullName>
    </recommendedName>
</protein>
<organism evidence="3 4">
    <name type="scientific">Capronia epimyces CBS 606.96</name>
    <dbReference type="NCBI Taxonomy" id="1182542"/>
    <lineage>
        <taxon>Eukaryota</taxon>
        <taxon>Fungi</taxon>
        <taxon>Dikarya</taxon>
        <taxon>Ascomycota</taxon>
        <taxon>Pezizomycotina</taxon>
        <taxon>Eurotiomycetes</taxon>
        <taxon>Chaetothyriomycetidae</taxon>
        <taxon>Chaetothyriales</taxon>
        <taxon>Herpotrichiellaceae</taxon>
        <taxon>Capronia</taxon>
    </lineage>
</organism>
<feature type="compositionally biased region" description="Basic and acidic residues" evidence="2">
    <location>
        <begin position="38"/>
        <end position="53"/>
    </location>
</feature>
<feature type="compositionally biased region" description="Basic and acidic residues" evidence="2">
    <location>
        <begin position="91"/>
        <end position="107"/>
    </location>
</feature>
<feature type="compositionally biased region" description="Polar residues" evidence="2">
    <location>
        <begin position="3312"/>
        <end position="3325"/>
    </location>
</feature>
<name>W9Y0N6_9EURO</name>
<feature type="compositionally biased region" description="Basic and acidic residues" evidence="2">
    <location>
        <begin position="1306"/>
        <end position="1320"/>
    </location>
</feature>
<feature type="compositionally biased region" description="Basic and acidic residues" evidence="2">
    <location>
        <begin position="724"/>
        <end position="751"/>
    </location>
</feature>
<feature type="region of interest" description="Disordered" evidence="2">
    <location>
        <begin position="704"/>
        <end position="912"/>
    </location>
</feature>
<feature type="compositionally biased region" description="Basic and acidic residues" evidence="2">
    <location>
        <begin position="1779"/>
        <end position="1792"/>
    </location>
</feature>
<feature type="compositionally biased region" description="Basic and acidic residues" evidence="2">
    <location>
        <begin position="114"/>
        <end position="146"/>
    </location>
</feature>
<feature type="compositionally biased region" description="Basic residues" evidence="2">
    <location>
        <begin position="3093"/>
        <end position="3105"/>
    </location>
</feature>
<dbReference type="RefSeq" id="XP_007731611.1">
    <property type="nucleotide sequence ID" value="XM_007733421.1"/>
</dbReference>
<keyword evidence="4" id="KW-1185">Reference proteome</keyword>
<gene>
    <name evidence="3" type="ORF">A1O3_03283</name>
</gene>
<feature type="compositionally biased region" description="Basic and acidic residues" evidence="2">
    <location>
        <begin position="2885"/>
        <end position="2896"/>
    </location>
</feature>
<feature type="compositionally biased region" description="Basic and acidic residues" evidence="2">
    <location>
        <begin position="3554"/>
        <end position="3565"/>
    </location>
</feature>
<feature type="compositionally biased region" description="Polar residues" evidence="2">
    <location>
        <begin position="2520"/>
        <end position="2530"/>
    </location>
</feature>
<dbReference type="HOGENOM" id="CLU_000055_0_0_1"/>
<feature type="compositionally biased region" description="Basic residues" evidence="2">
    <location>
        <begin position="3187"/>
        <end position="3200"/>
    </location>
</feature>
<feature type="region of interest" description="Disordered" evidence="2">
    <location>
        <begin position="1306"/>
        <end position="1373"/>
    </location>
</feature>
<feature type="compositionally biased region" description="Basic and acidic residues" evidence="2">
    <location>
        <begin position="1606"/>
        <end position="1616"/>
    </location>
</feature>
<feature type="compositionally biased region" description="Polar residues" evidence="2">
    <location>
        <begin position="2901"/>
        <end position="2914"/>
    </location>
</feature>
<feature type="compositionally biased region" description="Basic and acidic residues" evidence="2">
    <location>
        <begin position="3146"/>
        <end position="3157"/>
    </location>
</feature>
<feature type="compositionally biased region" description="Polar residues" evidence="2">
    <location>
        <begin position="2844"/>
        <end position="2865"/>
    </location>
</feature>
<feature type="compositionally biased region" description="Basic residues" evidence="2">
    <location>
        <begin position="4325"/>
        <end position="4338"/>
    </location>
</feature>
<dbReference type="PANTHER" id="PTHR40641:SF2">
    <property type="entry name" value="INVOLUCRIN REPEAT PROTEIN"/>
    <property type="match status" value="1"/>
</dbReference>
<feature type="compositionally biased region" description="Polar residues" evidence="2">
    <location>
        <begin position="4361"/>
        <end position="4371"/>
    </location>
</feature>
<feature type="compositionally biased region" description="Basic residues" evidence="2">
    <location>
        <begin position="3794"/>
        <end position="3806"/>
    </location>
</feature>
<dbReference type="eggNOG" id="ENOG502QRYC">
    <property type="taxonomic scope" value="Eukaryota"/>
</dbReference>
<feature type="compositionally biased region" description="Basic and acidic residues" evidence="2">
    <location>
        <begin position="2242"/>
        <end position="2253"/>
    </location>
</feature>
<feature type="compositionally biased region" description="Basic residues" evidence="2">
    <location>
        <begin position="3716"/>
        <end position="3727"/>
    </location>
</feature>
<feature type="compositionally biased region" description="Basic and acidic residues" evidence="2">
    <location>
        <begin position="4421"/>
        <end position="4433"/>
    </location>
</feature>
<feature type="compositionally biased region" description="Low complexity" evidence="2">
    <location>
        <begin position="4834"/>
        <end position="4848"/>
    </location>
</feature>
<evidence type="ECO:0000313" key="4">
    <source>
        <dbReference type="Proteomes" id="UP000019478"/>
    </source>
</evidence>
<feature type="compositionally biased region" description="Basic residues" evidence="2">
    <location>
        <begin position="470"/>
        <end position="479"/>
    </location>
</feature>
<feature type="region of interest" description="Disordered" evidence="2">
    <location>
        <begin position="1"/>
        <end position="307"/>
    </location>
</feature>
<feature type="region of interest" description="Disordered" evidence="2">
    <location>
        <begin position="4592"/>
        <end position="4747"/>
    </location>
</feature>
<feature type="region of interest" description="Disordered" evidence="2">
    <location>
        <begin position="4219"/>
        <end position="4547"/>
    </location>
</feature>
<feature type="compositionally biased region" description="Basic and acidic residues" evidence="2">
    <location>
        <begin position="2590"/>
        <end position="2606"/>
    </location>
</feature>
<feature type="region of interest" description="Disordered" evidence="2">
    <location>
        <begin position="5371"/>
        <end position="5397"/>
    </location>
</feature>
<feature type="compositionally biased region" description="Low complexity" evidence="2">
    <location>
        <begin position="4863"/>
        <end position="4881"/>
    </location>
</feature>
<evidence type="ECO:0000313" key="3">
    <source>
        <dbReference type="EMBL" id="EXJ86332.1"/>
    </source>
</evidence>
<feature type="compositionally biased region" description="Basic and acidic residues" evidence="2">
    <location>
        <begin position="4674"/>
        <end position="4685"/>
    </location>
</feature>
<feature type="region of interest" description="Disordered" evidence="2">
    <location>
        <begin position="2945"/>
        <end position="3731"/>
    </location>
</feature>
<feature type="compositionally biased region" description="Polar residues" evidence="2">
    <location>
        <begin position="1580"/>
        <end position="1592"/>
    </location>
</feature>
<feature type="region of interest" description="Disordered" evidence="2">
    <location>
        <begin position="3962"/>
        <end position="4202"/>
    </location>
</feature>
<dbReference type="STRING" id="1182542.W9Y0N6"/>
<feature type="compositionally biased region" description="Basic and acidic residues" evidence="2">
    <location>
        <begin position="3814"/>
        <end position="3826"/>
    </location>
</feature>
<feature type="compositionally biased region" description="Polar residues" evidence="2">
    <location>
        <begin position="1469"/>
        <end position="1479"/>
    </location>
</feature>
<feature type="compositionally biased region" description="Basic and acidic residues" evidence="2">
    <location>
        <begin position="1504"/>
        <end position="1513"/>
    </location>
</feature>
<feature type="compositionally biased region" description="Polar residues" evidence="2">
    <location>
        <begin position="2771"/>
        <end position="2788"/>
    </location>
</feature>
<dbReference type="OrthoDB" id="5365701at2759"/>